<sequence>MKPIKTLTGRIEKIPHLHLHILLTEEDGVIVARCLDFSVSSHGENVEDALASLSDAISSYLDHAIKHEAMEEIIDPDEEVFWKIYRELELRDESLRIKESADVLKVEKIKDNDSALCIKGVNQKI</sequence>
<accession>A0A1E3X2Z3</accession>
<comment type="caution">
    <text evidence="1">The sequence shown here is derived from an EMBL/GenBank/DDBJ whole genome shotgun (WGS) entry which is preliminary data.</text>
</comment>
<dbReference type="Gene3D" id="3.30.160.250">
    <property type="match status" value="1"/>
</dbReference>
<name>A0A1E3X2Z3_9BACT</name>
<dbReference type="AlphaFoldDB" id="A0A1E3X2Z3"/>
<evidence type="ECO:0000313" key="1">
    <source>
        <dbReference type="EMBL" id="ODS30020.1"/>
    </source>
</evidence>
<gene>
    <name evidence="1" type="ORF">SCARUB_04875</name>
</gene>
<dbReference type="InterPro" id="IPR035069">
    <property type="entry name" value="TTHA1013/TTHA0281-like"/>
</dbReference>
<evidence type="ECO:0008006" key="3">
    <source>
        <dbReference type="Google" id="ProtNLM"/>
    </source>
</evidence>
<protein>
    <recommendedName>
        <fullName evidence="3">HicB-like antitoxin of toxin-antitoxin system domain-containing protein</fullName>
    </recommendedName>
</protein>
<dbReference type="Proteomes" id="UP000094056">
    <property type="component" value="Unassembled WGS sequence"/>
</dbReference>
<dbReference type="EMBL" id="MAYW01000304">
    <property type="protein sequence ID" value="ODS30020.1"/>
    <property type="molecule type" value="Genomic_DNA"/>
</dbReference>
<evidence type="ECO:0000313" key="2">
    <source>
        <dbReference type="Proteomes" id="UP000094056"/>
    </source>
</evidence>
<dbReference type="SUPFAM" id="SSF143100">
    <property type="entry name" value="TTHA1013/TTHA0281-like"/>
    <property type="match status" value="1"/>
</dbReference>
<reference evidence="1 2" key="1">
    <citation type="submission" date="2016-07" db="EMBL/GenBank/DDBJ databases">
        <title>Draft genome of Scalindua rubra, obtained from a brine-seawater interface in the Red Sea, sheds light on salt adaptation in anammox bacteria.</title>
        <authorList>
            <person name="Speth D.R."/>
            <person name="Lagkouvardos I."/>
            <person name="Wang Y."/>
            <person name="Qian P.-Y."/>
            <person name="Dutilh B.E."/>
            <person name="Jetten M.S."/>
        </authorList>
    </citation>
    <scope>NUCLEOTIDE SEQUENCE [LARGE SCALE GENOMIC DNA]</scope>
    <source>
        <strain evidence="1">BSI-1</strain>
    </source>
</reference>
<organism evidence="1 2">
    <name type="scientific">Candidatus Scalindua rubra</name>
    <dbReference type="NCBI Taxonomy" id="1872076"/>
    <lineage>
        <taxon>Bacteria</taxon>
        <taxon>Pseudomonadati</taxon>
        <taxon>Planctomycetota</taxon>
        <taxon>Candidatus Brocadiia</taxon>
        <taxon>Candidatus Brocadiales</taxon>
        <taxon>Candidatus Scalinduaceae</taxon>
        <taxon>Candidatus Scalindua</taxon>
    </lineage>
</organism>
<proteinExistence type="predicted"/>